<evidence type="ECO:0000256" key="1">
    <source>
        <dbReference type="ARBA" id="ARBA00022614"/>
    </source>
</evidence>
<dbReference type="PANTHER" id="PTHR45712:SF18">
    <property type="entry name" value="PODOCAN-LIKE PROTEIN 1"/>
    <property type="match status" value="1"/>
</dbReference>
<dbReference type="InterPro" id="IPR032675">
    <property type="entry name" value="LRR_dom_sf"/>
</dbReference>
<dbReference type="Pfam" id="PF13855">
    <property type="entry name" value="LRR_8"/>
    <property type="match status" value="1"/>
</dbReference>
<dbReference type="Gene3D" id="3.80.10.10">
    <property type="entry name" value="Ribonuclease Inhibitor"/>
    <property type="match status" value="1"/>
</dbReference>
<dbReference type="EMBL" id="CAJNOC010002468">
    <property type="protein sequence ID" value="CAF0934971.1"/>
    <property type="molecule type" value="Genomic_DNA"/>
</dbReference>
<keyword evidence="1" id="KW-0433">Leucine-rich repeat</keyword>
<dbReference type="GO" id="GO:0005615">
    <property type="term" value="C:extracellular space"/>
    <property type="evidence" value="ECO:0007669"/>
    <property type="project" value="TreeGrafter"/>
</dbReference>
<dbReference type="InterPro" id="IPR003591">
    <property type="entry name" value="Leu-rich_rpt_typical-subtyp"/>
</dbReference>
<protein>
    <recommendedName>
        <fullName evidence="6">Leucine-rich repeat-containing protein 27</fullName>
    </recommendedName>
</protein>
<name>A0A814BXT2_9BILA</name>
<dbReference type="PANTHER" id="PTHR45712">
    <property type="entry name" value="AGAP008170-PA"/>
    <property type="match status" value="1"/>
</dbReference>
<dbReference type="SUPFAM" id="SSF52058">
    <property type="entry name" value="L domain-like"/>
    <property type="match status" value="1"/>
</dbReference>
<accession>A0A814BXT2</accession>
<proteinExistence type="predicted"/>
<keyword evidence="2" id="KW-0677">Repeat</keyword>
<feature type="region of interest" description="Disordered" evidence="3">
    <location>
        <begin position="40"/>
        <end position="76"/>
    </location>
</feature>
<dbReference type="AlphaFoldDB" id="A0A814BXT2"/>
<dbReference type="InterPro" id="IPR001611">
    <property type="entry name" value="Leu-rich_rpt"/>
</dbReference>
<keyword evidence="5" id="KW-1185">Reference proteome</keyword>
<comment type="caution">
    <text evidence="4">The sequence shown here is derived from an EMBL/GenBank/DDBJ whole genome shotgun (WGS) entry which is preliminary data.</text>
</comment>
<sequence length="516" mass="61357">MSDLNQTEILKSFKDHDADLKSQEIQLENIIKMIKEEFNLEHEEEGSEKSRDTGFEEMRSTENSNDVDNNSNEVPKDNLLIKSNQNYDLNKDYLTEEDFTDENNRKKFDELNEFIQKAIQFGANALDLSKRDLTKIPKKLTELSNLEYIYLEGNQLKNLPENFFEIFSQLKWLDVRNNQLTEIPSKCLENHESLRYLLLENNLIKRLPCEISSLKNLTALNLTNNPIEYPPLDIVQKGCKFIQEFLRKDYFNSCIENDKNPNYNIESDFSEIKSATDDIWASDDESNDQSKKRIYSKSDSLSLKKTIPNDMTIYKNEKLEKALQRGSVESYKMEKEKIDFKIQKVNDKIVAEKFKENLRREQRKLLNKRMVKGIDFVEPVMNAPFDINEDHLKVMTNEERAMLDRKLELERMRSLSPETLWRIEEERRLRDHLLQDKIREYTVKLLNRRNNRNENPKYDKIQAAKDLRELKAIHREIEQRRYEIQFNIRAYTGGLKFRETAKLHNKTKTTNPTRIK</sequence>
<dbReference type="OrthoDB" id="2021138at2759"/>
<dbReference type="InterPro" id="IPR050333">
    <property type="entry name" value="SLRP"/>
</dbReference>
<reference evidence="4" key="1">
    <citation type="submission" date="2021-02" db="EMBL/GenBank/DDBJ databases">
        <authorList>
            <person name="Nowell W R."/>
        </authorList>
    </citation>
    <scope>NUCLEOTIDE SEQUENCE</scope>
    <source>
        <strain evidence="4">Ploen Becks lab</strain>
    </source>
</reference>
<evidence type="ECO:0000313" key="5">
    <source>
        <dbReference type="Proteomes" id="UP000663879"/>
    </source>
</evidence>
<gene>
    <name evidence="4" type="ORF">OXX778_LOCUS13114</name>
</gene>
<dbReference type="SMART" id="SM00364">
    <property type="entry name" value="LRR_BAC"/>
    <property type="match status" value="2"/>
</dbReference>
<evidence type="ECO:0000256" key="2">
    <source>
        <dbReference type="ARBA" id="ARBA00022737"/>
    </source>
</evidence>
<evidence type="ECO:0008006" key="6">
    <source>
        <dbReference type="Google" id="ProtNLM"/>
    </source>
</evidence>
<evidence type="ECO:0000256" key="3">
    <source>
        <dbReference type="SAM" id="MobiDB-lite"/>
    </source>
</evidence>
<dbReference type="Proteomes" id="UP000663879">
    <property type="component" value="Unassembled WGS sequence"/>
</dbReference>
<dbReference type="PROSITE" id="PS51450">
    <property type="entry name" value="LRR"/>
    <property type="match status" value="2"/>
</dbReference>
<feature type="compositionally biased region" description="Low complexity" evidence="3">
    <location>
        <begin position="62"/>
        <end position="73"/>
    </location>
</feature>
<dbReference type="SMART" id="SM00369">
    <property type="entry name" value="LRR_TYP"/>
    <property type="match status" value="3"/>
</dbReference>
<evidence type="ECO:0000313" key="4">
    <source>
        <dbReference type="EMBL" id="CAF0934971.1"/>
    </source>
</evidence>
<feature type="compositionally biased region" description="Basic and acidic residues" evidence="3">
    <location>
        <begin position="40"/>
        <end position="60"/>
    </location>
</feature>
<organism evidence="4 5">
    <name type="scientific">Brachionus calyciflorus</name>
    <dbReference type="NCBI Taxonomy" id="104777"/>
    <lineage>
        <taxon>Eukaryota</taxon>
        <taxon>Metazoa</taxon>
        <taxon>Spiralia</taxon>
        <taxon>Gnathifera</taxon>
        <taxon>Rotifera</taxon>
        <taxon>Eurotatoria</taxon>
        <taxon>Monogononta</taxon>
        <taxon>Pseudotrocha</taxon>
        <taxon>Ploima</taxon>
        <taxon>Brachionidae</taxon>
        <taxon>Brachionus</taxon>
    </lineage>
</organism>